<dbReference type="Gene3D" id="1.10.10.1410">
    <property type="match status" value="1"/>
</dbReference>
<dbReference type="InterPro" id="IPR038716">
    <property type="entry name" value="P1/P2_N_sf"/>
</dbReference>
<keyword evidence="6" id="KW-1185">Reference proteome</keyword>
<keyword evidence="3" id="KW-0687">Ribonucleoprotein</keyword>
<proteinExistence type="inferred from homology"/>
<evidence type="ECO:0000256" key="4">
    <source>
        <dbReference type="SAM" id="MobiDB-lite"/>
    </source>
</evidence>
<evidence type="ECO:0000256" key="2">
    <source>
        <dbReference type="ARBA" id="ARBA00022980"/>
    </source>
</evidence>
<protein>
    <submittedName>
        <fullName evidence="5">Uncharacterized protein</fullName>
    </submittedName>
</protein>
<feature type="region of interest" description="Disordered" evidence="4">
    <location>
        <begin position="72"/>
        <end position="132"/>
    </location>
</feature>
<dbReference type="GO" id="GO:0005840">
    <property type="term" value="C:ribosome"/>
    <property type="evidence" value="ECO:0007669"/>
    <property type="project" value="UniProtKB-KW"/>
</dbReference>
<accession>G1XTZ2</accession>
<keyword evidence="2" id="KW-0689">Ribosomal protein</keyword>
<feature type="compositionally biased region" description="Polar residues" evidence="4">
    <location>
        <begin position="122"/>
        <end position="132"/>
    </location>
</feature>
<dbReference type="Proteomes" id="UP000008784">
    <property type="component" value="Unassembled WGS sequence"/>
</dbReference>
<reference evidence="5 6" key="1">
    <citation type="journal article" date="2011" name="PLoS Pathog.">
        <title>Genomic and proteomic analyses of the fungus Arthrobotrys oligospora provide insights into nematode-trap formation.</title>
        <authorList>
            <person name="Yang J."/>
            <person name="Wang L."/>
            <person name="Ji X."/>
            <person name="Feng Y."/>
            <person name="Li X."/>
            <person name="Zou C."/>
            <person name="Xu J."/>
            <person name="Ren Y."/>
            <person name="Mi Q."/>
            <person name="Wu J."/>
            <person name="Liu S."/>
            <person name="Liu Y."/>
            <person name="Huang X."/>
            <person name="Wang H."/>
            <person name="Niu X."/>
            <person name="Li J."/>
            <person name="Liang L."/>
            <person name="Luo Y."/>
            <person name="Ji K."/>
            <person name="Zhou W."/>
            <person name="Yu Z."/>
            <person name="Li G."/>
            <person name="Liu Y."/>
            <person name="Li L."/>
            <person name="Qiao M."/>
            <person name="Feng L."/>
            <person name="Zhang K.-Q."/>
        </authorList>
    </citation>
    <scope>NUCLEOTIDE SEQUENCE [LARGE SCALE GENOMIC DNA]</scope>
    <source>
        <strain evidence="6">ATCC 24927 / CBS 115.81 / DSM 1491</strain>
    </source>
</reference>
<name>G1XTZ2_ARTOA</name>
<feature type="compositionally biased region" description="Acidic residues" evidence="4">
    <location>
        <begin position="95"/>
        <end position="109"/>
    </location>
</feature>
<gene>
    <name evidence="5" type="ORF">AOL_s00215g271</name>
</gene>
<evidence type="ECO:0000256" key="3">
    <source>
        <dbReference type="ARBA" id="ARBA00023274"/>
    </source>
</evidence>
<dbReference type="RefSeq" id="XP_011127775.1">
    <property type="nucleotide sequence ID" value="XM_011129473.1"/>
</dbReference>
<dbReference type="EMBL" id="ADOT01000316">
    <property type="protein sequence ID" value="EGX43535.1"/>
    <property type="molecule type" value="Genomic_DNA"/>
</dbReference>
<organism evidence="5 6">
    <name type="scientific">Arthrobotrys oligospora (strain ATCC 24927 / CBS 115.81 / DSM 1491)</name>
    <name type="common">Nematode-trapping fungus</name>
    <name type="synonym">Didymozoophaga oligospora</name>
    <dbReference type="NCBI Taxonomy" id="756982"/>
    <lineage>
        <taxon>Eukaryota</taxon>
        <taxon>Fungi</taxon>
        <taxon>Dikarya</taxon>
        <taxon>Ascomycota</taxon>
        <taxon>Pezizomycotina</taxon>
        <taxon>Orbiliomycetes</taxon>
        <taxon>Orbiliales</taxon>
        <taxon>Orbiliaceae</taxon>
        <taxon>Orbilia</taxon>
        <taxon>Orbilia oligospora</taxon>
    </lineage>
</organism>
<dbReference type="GeneID" id="22898681"/>
<comment type="similarity">
    <text evidence="1">Belongs to the eukaryotic ribosomal protein P1/P2 family.</text>
</comment>
<evidence type="ECO:0000313" key="5">
    <source>
        <dbReference type="EMBL" id="EGX43535.1"/>
    </source>
</evidence>
<evidence type="ECO:0000256" key="1">
    <source>
        <dbReference type="ARBA" id="ARBA00005436"/>
    </source>
</evidence>
<evidence type="ECO:0000313" key="6">
    <source>
        <dbReference type="Proteomes" id="UP000008784"/>
    </source>
</evidence>
<comment type="caution">
    <text evidence="5">The sequence shown here is derived from an EMBL/GenBank/DDBJ whole genome shotgun (WGS) entry which is preliminary data.</text>
</comment>
<dbReference type="GO" id="GO:1990904">
    <property type="term" value="C:ribonucleoprotein complex"/>
    <property type="evidence" value="ECO:0007669"/>
    <property type="project" value="UniProtKB-KW"/>
</dbReference>
<dbReference type="InParanoid" id="G1XTZ2"/>
<dbReference type="HOGENOM" id="CLU_1916573_0_0_1"/>
<sequence>MGSLESAVSYAAPILIYGGVETTPENLQNLLDSANFKVNTIYIDHRVCENPQIKDVNDLLWSIGAVKSIGPMAANDTSRPMGGESESLEGKAEEKQEEAEEDEKEEENMVVDSFDQCDPCWRNSSQDLYKTP</sequence>
<dbReference type="STRING" id="756982.G1XTZ2"/>
<dbReference type="AlphaFoldDB" id="G1XTZ2"/>